<name>A0ABU1UFG5_9MICC</name>
<comment type="pathway">
    <text evidence="5">Pyrimidine metabolism; dUMP biosynthesis; dUMP from dCTP (dUTP route): step 2/2.</text>
</comment>
<dbReference type="SUPFAM" id="SSF51283">
    <property type="entry name" value="dUTPase-like"/>
    <property type="match status" value="1"/>
</dbReference>
<keyword evidence="5" id="KW-0460">Magnesium</keyword>
<dbReference type="InterPro" id="IPR008181">
    <property type="entry name" value="dUTPase"/>
</dbReference>
<evidence type="ECO:0000256" key="6">
    <source>
        <dbReference type="SAM" id="MobiDB-lite"/>
    </source>
</evidence>
<protein>
    <recommendedName>
        <fullName evidence="5">Deoxyuridine 5'-triphosphate nucleotidohydrolase</fullName>
        <shortName evidence="5">dUTPase</shortName>
        <ecNumber evidence="5">3.6.1.23</ecNumber>
    </recommendedName>
    <alternativeName>
        <fullName evidence="5">dUTP pyrophosphatase</fullName>
    </alternativeName>
</protein>
<proteinExistence type="inferred from homology"/>
<evidence type="ECO:0000256" key="5">
    <source>
        <dbReference type="HAMAP-Rule" id="MF_00116"/>
    </source>
</evidence>
<dbReference type="CDD" id="cd07557">
    <property type="entry name" value="trimeric_dUTPase"/>
    <property type="match status" value="1"/>
</dbReference>
<dbReference type="PANTHER" id="PTHR11241:SF0">
    <property type="entry name" value="DEOXYURIDINE 5'-TRIPHOSPHATE NUCLEOTIDOHYDROLASE"/>
    <property type="match status" value="1"/>
</dbReference>
<reference evidence="8 9" key="1">
    <citation type="submission" date="2023-07" db="EMBL/GenBank/DDBJ databases">
        <title>Sorghum-associated microbial communities from plants grown in Nebraska, USA.</title>
        <authorList>
            <person name="Schachtman D."/>
        </authorList>
    </citation>
    <scope>NUCLEOTIDE SEQUENCE [LARGE SCALE GENOMIC DNA]</scope>
    <source>
        <strain evidence="8 9">BE167</strain>
    </source>
</reference>
<dbReference type="InterPro" id="IPR036157">
    <property type="entry name" value="dUTPase-like_sf"/>
</dbReference>
<feature type="region of interest" description="Disordered" evidence="6">
    <location>
        <begin position="1"/>
        <end position="25"/>
    </location>
</feature>
<comment type="catalytic activity">
    <reaction evidence="4 5">
        <text>dUTP + H2O = dUMP + diphosphate + H(+)</text>
        <dbReference type="Rhea" id="RHEA:10248"/>
        <dbReference type="ChEBI" id="CHEBI:15377"/>
        <dbReference type="ChEBI" id="CHEBI:15378"/>
        <dbReference type="ChEBI" id="CHEBI:33019"/>
        <dbReference type="ChEBI" id="CHEBI:61555"/>
        <dbReference type="ChEBI" id="CHEBI:246422"/>
        <dbReference type="EC" id="3.6.1.23"/>
    </reaction>
</comment>
<evidence type="ECO:0000256" key="1">
    <source>
        <dbReference type="ARBA" id="ARBA00006581"/>
    </source>
</evidence>
<evidence type="ECO:0000256" key="4">
    <source>
        <dbReference type="ARBA" id="ARBA00047686"/>
    </source>
</evidence>
<feature type="binding site" evidence="5">
    <location>
        <begin position="111"/>
        <end position="113"/>
    </location>
    <ligand>
        <name>substrate</name>
    </ligand>
</feature>
<evidence type="ECO:0000313" key="9">
    <source>
        <dbReference type="Proteomes" id="UP001252243"/>
    </source>
</evidence>
<keyword evidence="2 5" id="KW-0378">Hydrolase</keyword>
<feature type="domain" description="dUTPase-like" evidence="7">
    <location>
        <begin position="47"/>
        <end position="174"/>
    </location>
</feature>
<dbReference type="HAMAP" id="MF_00116">
    <property type="entry name" value="dUTPase_bact"/>
    <property type="match status" value="1"/>
</dbReference>
<dbReference type="NCBIfam" id="NF001862">
    <property type="entry name" value="PRK00601.1"/>
    <property type="match status" value="1"/>
</dbReference>
<dbReference type="InterPro" id="IPR029054">
    <property type="entry name" value="dUTPase-like"/>
</dbReference>
<keyword evidence="5" id="KW-0479">Metal-binding</keyword>
<feature type="compositionally biased region" description="Low complexity" evidence="6">
    <location>
        <begin position="11"/>
        <end position="25"/>
    </location>
</feature>
<dbReference type="PANTHER" id="PTHR11241">
    <property type="entry name" value="DEOXYURIDINE 5'-TRIPHOSPHATE NUCLEOTIDOHYDROLASE"/>
    <property type="match status" value="1"/>
</dbReference>
<evidence type="ECO:0000313" key="8">
    <source>
        <dbReference type="EMBL" id="MDR7083903.1"/>
    </source>
</evidence>
<dbReference type="InterPro" id="IPR033704">
    <property type="entry name" value="dUTPase_trimeric"/>
</dbReference>
<gene>
    <name evidence="5" type="primary">dut</name>
    <name evidence="8" type="ORF">J2X01_003203</name>
</gene>
<evidence type="ECO:0000256" key="3">
    <source>
        <dbReference type="ARBA" id="ARBA00023080"/>
    </source>
</evidence>
<dbReference type="Pfam" id="PF00692">
    <property type="entry name" value="dUTPase"/>
    <property type="match status" value="1"/>
</dbReference>
<comment type="caution">
    <text evidence="5">Lacks conserved residue(s) required for the propagation of feature annotation.</text>
</comment>
<dbReference type="NCBIfam" id="TIGR00576">
    <property type="entry name" value="dut"/>
    <property type="match status" value="1"/>
</dbReference>
<dbReference type="Gene3D" id="2.70.40.10">
    <property type="match status" value="1"/>
</dbReference>
<sequence length="182" mass="18905">MTEETTAVAHAGTAEAEPRPAAASAAEYGAPTLTVQLKMLDDGLEPPSYAHPGDAGADLRSREDVVLEPGERRLVPTGVSIALPDGFVALIHPRSGLATKHGLTVVNAPGTVDAGYRGEIAVTLLNTDRHQAIELKRGDRIAQMVIQRVEYARFLPVQELGGSVRGGGGFGSTGGFGATVRA</sequence>
<keyword evidence="3 5" id="KW-0546">Nucleotide metabolism</keyword>
<comment type="similarity">
    <text evidence="1 5">Belongs to the dUTPase family.</text>
</comment>
<feature type="binding site" evidence="5">
    <location>
        <begin position="94"/>
        <end position="96"/>
    </location>
    <ligand>
        <name>substrate</name>
    </ligand>
</feature>
<comment type="cofactor">
    <cofactor evidence="5">
        <name>Mg(2+)</name>
        <dbReference type="ChEBI" id="CHEBI:18420"/>
    </cofactor>
</comment>
<organism evidence="8 9">
    <name type="scientific">Arthrobacter ginsengisoli</name>
    <dbReference type="NCBI Taxonomy" id="1356565"/>
    <lineage>
        <taxon>Bacteria</taxon>
        <taxon>Bacillati</taxon>
        <taxon>Actinomycetota</taxon>
        <taxon>Actinomycetes</taxon>
        <taxon>Micrococcales</taxon>
        <taxon>Micrococcaceae</taxon>
        <taxon>Arthrobacter</taxon>
    </lineage>
</organism>
<evidence type="ECO:0000256" key="2">
    <source>
        <dbReference type="ARBA" id="ARBA00022801"/>
    </source>
</evidence>
<feature type="binding site" evidence="5">
    <location>
        <position position="107"/>
    </location>
    <ligand>
        <name>substrate</name>
    </ligand>
</feature>
<dbReference type="EMBL" id="JAVDVQ010000015">
    <property type="protein sequence ID" value="MDR7083903.1"/>
    <property type="molecule type" value="Genomic_DNA"/>
</dbReference>
<dbReference type="RefSeq" id="WP_310059416.1">
    <property type="nucleotide sequence ID" value="NZ_JAVDVQ010000015.1"/>
</dbReference>
<dbReference type="EC" id="3.6.1.23" evidence="5"/>
<evidence type="ECO:0000259" key="7">
    <source>
        <dbReference type="Pfam" id="PF00692"/>
    </source>
</evidence>
<accession>A0ABU1UFG5</accession>
<dbReference type="Proteomes" id="UP001252243">
    <property type="component" value="Unassembled WGS sequence"/>
</dbReference>
<comment type="function">
    <text evidence="5">This enzyme is involved in nucleotide metabolism: it produces dUMP, the immediate precursor of thymidine nucleotides and it decreases the intracellular concentration of dUTP so that uracil cannot be incorporated into DNA.</text>
</comment>
<comment type="caution">
    <text evidence="8">The sequence shown here is derived from an EMBL/GenBank/DDBJ whole genome shotgun (WGS) entry which is preliminary data.</text>
</comment>
<keyword evidence="9" id="KW-1185">Reference proteome</keyword>
<dbReference type="GO" id="GO:0004170">
    <property type="term" value="F:dUTP diphosphatase activity"/>
    <property type="evidence" value="ECO:0007669"/>
    <property type="project" value="UniProtKB-EC"/>
</dbReference>